<dbReference type="EMBL" id="JAOPJF010000077">
    <property type="protein sequence ID" value="KAK1140689.1"/>
    <property type="molecule type" value="Genomic_DNA"/>
</dbReference>
<proteinExistence type="predicted"/>
<evidence type="ECO:0000313" key="1">
    <source>
        <dbReference type="EMBL" id="KAK1140689.1"/>
    </source>
</evidence>
<evidence type="ECO:0000313" key="2">
    <source>
        <dbReference type="Proteomes" id="UP001177260"/>
    </source>
</evidence>
<organism evidence="1 2">
    <name type="scientific">Aspergillus melleus</name>
    <dbReference type="NCBI Taxonomy" id="138277"/>
    <lineage>
        <taxon>Eukaryota</taxon>
        <taxon>Fungi</taxon>
        <taxon>Dikarya</taxon>
        <taxon>Ascomycota</taxon>
        <taxon>Pezizomycotina</taxon>
        <taxon>Eurotiomycetes</taxon>
        <taxon>Eurotiomycetidae</taxon>
        <taxon>Eurotiales</taxon>
        <taxon>Aspergillaceae</taxon>
        <taxon>Aspergillus</taxon>
        <taxon>Aspergillus subgen. Circumdati</taxon>
    </lineage>
</organism>
<sequence>MQSVQRHFGKFMKRSADDSQVAILLTDFDEADKLLGRIIDSTSAWRDAWSGLLTHQSRMIGEFEDLYAPIVGSDPSSHNAATTPEVTLARTNKLRGEYEDLQKELLTELSAVDQRMIQPASQARECFIPVKKTIKKRDDRKLDYERYQSRVDSYAKKTKRSDRDNQSLAKAETELTKATEEYHAADEHLRQNLPPLITAAFSMLPRLLATQVEIQNSMLAHYYTAIYNYSQEEKFPSPPLPMEQIVLDWQQVLLPVQEEVEGFGCLANGKVVRQQGTDDNSNGSSHRPGSASNGAMLRRRSSGQLSSRSTQPRATSPPPKIPAAPSPAFDTKPRLNDVGSLSSSLNTPSTHLSPNSYHTPASERRPSSSAGLSPASARTDYFGRNPTPSGSGATSPGYSVLAAAVGKKKPPPPPKPRAASNPVMYVTALYDFGGQSAGDLAFQEGDRIRVIEKTDSTDDWWEGELRGVKGSFPANYVE</sequence>
<protein>
    <submittedName>
        <fullName evidence="1">Uncharacterized protein</fullName>
    </submittedName>
</protein>
<dbReference type="Proteomes" id="UP001177260">
    <property type="component" value="Unassembled WGS sequence"/>
</dbReference>
<reference evidence="1 2" key="1">
    <citation type="journal article" date="2023" name="ACS Omega">
        <title>Identification of the Neoaspergillic Acid Biosynthesis Gene Cluster by Establishing an In Vitro CRISPR-Ribonucleoprotein Genetic System in Aspergillus melleus.</title>
        <authorList>
            <person name="Yuan B."/>
            <person name="Grau M.F."/>
            <person name="Murata R.M."/>
            <person name="Torok T."/>
            <person name="Venkateswaran K."/>
            <person name="Stajich J.E."/>
            <person name="Wang C.C.C."/>
        </authorList>
    </citation>
    <scope>NUCLEOTIDE SEQUENCE [LARGE SCALE GENOMIC DNA]</scope>
    <source>
        <strain evidence="1 2">IMV 1140</strain>
    </source>
</reference>
<keyword evidence="2" id="KW-1185">Reference proteome</keyword>
<comment type="caution">
    <text evidence="1">The sequence shown here is derived from an EMBL/GenBank/DDBJ whole genome shotgun (WGS) entry which is preliminary data.</text>
</comment>
<name>A0ACC3ASP0_9EURO</name>
<gene>
    <name evidence="1" type="ORF">N8T08_010002</name>
</gene>
<accession>A0ACC3ASP0</accession>